<organism evidence="8 9">
    <name type="scientific">Candidatus Nealsonbacteria bacterium CG_4_10_14_0_8_um_filter_37_14</name>
    <dbReference type="NCBI Taxonomy" id="1974684"/>
    <lineage>
        <taxon>Bacteria</taxon>
        <taxon>Candidatus Nealsoniibacteriota</taxon>
    </lineage>
</organism>
<comment type="function">
    <text evidence="4">Binds to the 23S rRNA.</text>
</comment>
<evidence type="ECO:0000256" key="3">
    <source>
        <dbReference type="ARBA" id="ARBA00023274"/>
    </source>
</evidence>
<dbReference type="PANTHER" id="PTHR12934">
    <property type="entry name" value="50S RIBOSOMAL PROTEIN L15"/>
    <property type="match status" value="1"/>
</dbReference>
<proteinExistence type="inferred from homology"/>
<dbReference type="HAMAP" id="MF_01341">
    <property type="entry name" value="Ribosomal_uL15"/>
    <property type="match status" value="1"/>
</dbReference>
<evidence type="ECO:0000256" key="1">
    <source>
        <dbReference type="ARBA" id="ARBA00007320"/>
    </source>
</evidence>
<dbReference type="InterPro" id="IPR036227">
    <property type="entry name" value="Ribosomal_uL15/eL18_sf"/>
</dbReference>
<comment type="similarity">
    <text evidence="1 4 5">Belongs to the universal ribosomal protein uL15 family.</text>
</comment>
<dbReference type="Proteomes" id="UP000230767">
    <property type="component" value="Unassembled WGS sequence"/>
</dbReference>
<dbReference type="Gene3D" id="3.100.10.10">
    <property type="match status" value="1"/>
</dbReference>
<dbReference type="InterPro" id="IPR005749">
    <property type="entry name" value="Ribosomal_uL15_bac-type"/>
</dbReference>
<keyword evidence="3 4" id="KW-0687">Ribonucleoprotein</keyword>
<evidence type="ECO:0000256" key="5">
    <source>
        <dbReference type="RuleBase" id="RU003888"/>
    </source>
</evidence>
<dbReference type="EMBL" id="PFLW01000057">
    <property type="protein sequence ID" value="PIY88983.1"/>
    <property type="molecule type" value="Genomic_DNA"/>
</dbReference>
<reference evidence="9" key="1">
    <citation type="submission" date="2017-09" db="EMBL/GenBank/DDBJ databases">
        <title>Depth-based differentiation of microbial function through sediment-hosted aquifers and enrichment of novel symbionts in the deep terrestrial subsurface.</title>
        <authorList>
            <person name="Probst A.J."/>
            <person name="Ladd B."/>
            <person name="Jarett J.K."/>
            <person name="Geller-Mcgrath D.E."/>
            <person name="Sieber C.M.K."/>
            <person name="Emerson J.B."/>
            <person name="Anantharaman K."/>
            <person name="Thomas B.C."/>
            <person name="Malmstrom R."/>
            <person name="Stieglmeier M."/>
            <person name="Klingl A."/>
            <person name="Woyke T."/>
            <person name="Ryan C.M."/>
            <person name="Banfield J.F."/>
        </authorList>
    </citation>
    <scope>NUCLEOTIDE SEQUENCE [LARGE SCALE GENOMIC DNA]</scope>
</reference>
<dbReference type="GO" id="GO:0003735">
    <property type="term" value="F:structural constituent of ribosome"/>
    <property type="evidence" value="ECO:0007669"/>
    <property type="project" value="InterPro"/>
</dbReference>
<keyword evidence="4" id="KW-0694">RNA-binding</keyword>
<dbReference type="InterPro" id="IPR030878">
    <property type="entry name" value="Ribosomal_uL15"/>
</dbReference>
<evidence type="ECO:0000256" key="6">
    <source>
        <dbReference type="SAM" id="MobiDB-lite"/>
    </source>
</evidence>
<evidence type="ECO:0000313" key="8">
    <source>
        <dbReference type="EMBL" id="PIY88983.1"/>
    </source>
</evidence>
<dbReference type="SUPFAM" id="SSF52080">
    <property type="entry name" value="Ribosomal proteins L15p and L18e"/>
    <property type="match status" value="1"/>
</dbReference>
<dbReference type="InterPro" id="IPR021131">
    <property type="entry name" value="Ribosomal_uL15/eL18"/>
</dbReference>
<accession>A0A2M7R6M1</accession>
<dbReference type="GO" id="GO:0019843">
    <property type="term" value="F:rRNA binding"/>
    <property type="evidence" value="ECO:0007669"/>
    <property type="project" value="UniProtKB-UniRule"/>
</dbReference>
<dbReference type="InterPro" id="IPR001196">
    <property type="entry name" value="Ribosomal_uL15_CS"/>
</dbReference>
<dbReference type="Pfam" id="PF00828">
    <property type="entry name" value="Ribosomal_L27A"/>
    <property type="match status" value="1"/>
</dbReference>
<sequence length="148" mass="16844">MQLHQLKPIHKKKSRKKVGRGGKRGTYSGRGIKGQKSRSGRRFKPVIRELIKRYPKLKGYKFKSKVKNQKSKVVVLNLDILEKKFISGEKVTPQILLEKRMIRRIKGRMPKVKILGKGKLAKELIIEGCQISKGAKGEIKKAGGTVRM</sequence>
<dbReference type="GO" id="GO:0022625">
    <property type="term" value="C:cytosolic large ribosomal subunit"/>
    <property type="evidence" value="ECO:0007669"/>
    <property type="project" value="TreeGrafter"/>
</dbReference>
<dbReference type="PANTHER" id="PTHR12934:SF11">
    <property type="entry name" value="LARGE RIBOSOMAL SUBUNIT PROTEIN UL15M"/>
    <property type="match status" value="1"/>
</dbReference>
<comment type="caution">
    <text evidence="8">The sequence shown here is derived from an EMBL/GenBank/DDBJ whole genome shotgun (WGS) entry which is preliminary data.</text>
</comment>
<name>A0A2M7R6M1_9BACT</name>
<evidence type="ECO:0000256" key="4">
    <source>
        <dbReference type="HAMAP-Rule" id="MF_01341"/>
    </source>
</evidence>
<dbReference type="AlphaFoldDB" id="A0A2M7R6M1"/>
<evidence type="ECO:0000313" key="9">
    <source>
        <dbReference type="Proteomes" id="UP000230767"/>
    </source>
</evidence>
<comment type="subunit">
    <text evidence="4">Part of the 50S ribosomal subunit.</text>
</comment>
<feature type="domain" description="Large ribosomal subunit protein uL15/eL18" evidence="7">
    <location>
        <begin position="75"/>
        <end position="146"/>
    </location>
</feature>
<dbReference type="PROSITE" id="PS00475">
    <property type="entry name" value="RIBOSOMAL_L15"/>
    <property type="match status" value="1"/>
</dbReference>
<evidence type="ECO:0000256" key="2">
    <source>
        <dbReference type="ARBA" id="ARBA00022980"/>
    </source>
</evidence>
<evidence type="ECO:0000259" key="7">
    <source>
        <dbReference type="Pfam" id="PF00828"/>
    </source>
</evidence>
<keyword evidence="2 4" id="KW-0689">Ribosomal protein</keyword>
<dbReference type="GO" id="GO:0006412">
    <property type="term" value="P:translation"/>
    <property type="evidence" value="ECO:0007669"/>
    <property type="project" value="UniProtKB-UniRule"/>
</dbReference>
<gene>
    <name evidence="4" type="primary">rplO</name>
    <name evidence="8" type="ORF">COY73_02345</name>
</gene>
<protein>
    <recommendedName>
        <fullName evidence="4">Large ribosomal subunit protein uL15</fullName>
    </recommendedName>
</protein>
<feature type="compositionally biased region" description="Basic residues" evidence="6">
    <location>
        <begin position="7"/>
        <end position="23"/>
    </location>
</feature>
<keyword evidence="4" id="KW-0699">rRNA-binding</keyword>
<feature type="region of interest" description="Disordered" evidence="6">
    <location>
        <begin position="1"/>
        <end position="41"/>
    </location>
</feature>